<dbReference type="Proteomes" id="UP000799776">
    <property type="component" value="Unassembled WGS sequence"/>
</dbReference>
<organism evidence="2 3">
    <name type="scientific">Saccharata proteae CBS 121410</name>
    <dbReference type="NCBI Taxonomy" id="1314787"/>
    <lineage>
        <taxon>Eukaryota</taxon>
        <taxon>Fungi</taxon>
        <taxon>Dikarya</taxon>
        <taxon>Ascomycota</taxon>
        <taxon>Pezizomycotina</taxon>
        <taxon>Dothideomycetes</taxon>
        <taxon>Dothideomycetes incertae sedis</taxon>
        <taxon>Botryosphaeriales</taxon>
        <taxon>Saccharataceae</taxon>
        <taxon>Saccharata</taxon>
    </lineage>
</organism>
<feature type="compositionally biased region" description="Polar residues" evidence="1">
    <location>
        <begin position="175"/>
        <end position="186"/>
    </location>
</feature>
<dbReference type="AlphaFoldDB" id="A0A9P4LUY0"/>
<reference evidence="2" key="1">
    <citation type="journal article" date="2020" name="Stud. Mycol.">
        <title>101 Dothideomycetes genomes: a test case for predicting lifestyles and emergence of pathogens.</title>
        <authorList>
            <person name="Haridas S."/>
            <person name="Albert R."/>
            <person name="Binder M."/>
            <person name="Bloem J."/>
            <person name="Labutti K."/>
            <person name="Salamov A."/>
            <person name="Andreopoulos B."/>
            <person name="Baker S."/>
            <person name="Barry K."/>
            <person name="Bills G."/>
            <person name="Bluhm B."/>
            <person name="Cannon C."/>
            <person name="Castanera R."/>
            <person name="Culley D."/>
            <person name="Daum C."/>
            <person name="Ezra D."/>
            <person name="Gonzalez J."/>
            <person name="Henrissat B."/>
            <person name="Kuo A."/>
            <person name="Liang C."/>
            <person name="Lipzen A."/>
            <person name="Lutzoni F."/>
            <person name="Magnuson J."/>
            <person name="Mondo S."/>
            <person name="Nolan M."/>
            <person name="Ohm R."/>
            <person name="Pangilinan J."/>
            <person name="Park H.-J."/>
            <person name="Ramirez L."/>
            <person name="Alfaro M."/>
            <person name="Sun H."/>
            <person name="Tritt A."/>
            <person name="Yoshinaga Y."/>
            <person name="Zwiers L.-H."/>
            <person name="Turgeon B."/>
            <person name="Goodwin S."/>
            <person name="Spatafora J."/>
            <person name="Crous P."/>
            <person name="Grigoriev I."/>
        </authorList>
    </citation>
    <scope>NUCLEOTIDE SEQUENCE</scope>
    <source>
        <strain evidence="2">CBS 121410</strain>
    </source>
</reference>
<feature type="region of interest" description="Disordered" evidence="1">
    <location>
        <begin position="326"/>
        <end position="361"/>
    </location>
</feature>
<feature type="region of interest" description="Disordered" evidence="1">
    <location>
        <begin position="156"/>
        <end position="234"/>
    </location>
</feature>
<comment type="caution">
    <text evidence="2">The sequence shown here is derived from an EMBL/GenBank/DDBJ whole genome shotgun (WGS) entry which is preliminary data.</text>
</comment>
<feature type="compositionally biased region" description="Basic and acidic residues" evidence="1">
    <location>
        <begin position="214"/>
        <end position="224"/>
    </location>
</feature>
<feature type="compositionally biased region" description="Low complexity" evidence="1">
    <location>
        <begin position="192"/>
        <end position="207"/>
    </location>
</feature>
<feature type="compositionally biased region" description="Polar residues" evidence="1">
    <location>
        <begin position="334"/>
        <end position="361"/>
    </location>
</feature>
<name>A0A9P4LUY0_9PEZI</name>
<proteinExistence type="predicted"/>
<dbReference type="EMBL" id="ML978722">
    <property type="protein sequence ID" value="KAF2086955.1"/>
    <property type="molecule type" value="Genomic_DNA"/>
</dbReference>
<accession>A0A9P4LUY0</accession>
<keyword evidence="3" id="KW-1185">Reference proteome</keyword>
<evidence type="ECO:0000256" key="1">
    <source>
        <dbReference type="SAM" id="MobiDB-lite"/>
    </source>
</evidence>
<protein>
    <submittedName>
        <fullName evidence="2">Uncharacterized protein</fullName>
    </submittedName>
</protein>
<evidence type="ECO:0000313" key="2">
    <source>
        <dbReference type="EMBL" id="KAF2086955.1"/>
    </source>
</evidence>
<evidence type="ECO:0000313" key="3">
    <source>
        <dbReference type="Proteomes" id="UP000799776"/>
    </source>
</evidence>
<feature type="region of interest" description="Disordered" evidence="1">
    <location>
        <begin position="262"/>
        <end position="288"/>
    </location>
</feature>
<gene>
    <name evidence="2" type="ORF">K490DRAFT_57421</name>
</gene>
<sequence length="361" mass="39295">MKKLLFSVSRDSQCILGGQAFQTNRENLDKFIEGIEEAEPPRYLTVRDRTKGHPVPLLFVKPRPDACIFDAGKVRLDSNRVFRARVTIQETKVVVQTSPYPYVAGETLSKICFETLRDAFAQFHEALRNRCSEINEARLAAWSLAVEDQQGLIWGSAGSNHLTDTDETTEGGSSGPQSTAEQSAPSLDSPARRVTAQSSSAQSSSVTNTAGVSIEDRAPLKRASDAATSPNKRARRDELGAEIYDAVAPLFAKEAKDAANKAAEEAAEEATREATREATKEAAKEASNRYEQIRQPAANLLKCLNTGASFKLVMEAADGLKEALAVDEEERSNAKTSKINATNDTNLLVPSQEQQRCADTT</sequence>